<proteinExistence type="predicted"/>
<protein>
    <recommendedName>
        <fullName evidence="2">LPP20 lipoprotein</fullName>
    </recommendedName>
</protein>
<evidence type="ECO:0008006" key="2">
    <source>
        <dbReference type="Google" id="ProtNLM"/>
    </source>
</evidence>
<sequence>MKKIVLNILFVLALCGSSNAEEEIPKWFAELPKSEIMLYARGTAVSSDMQLSIDKASIAAKRNLADKLESIISSKTQLFVKEAGMEEDTQIYNELEQITSNTVNETKIGSYNEFKTKTLLIGSKYRTFFVLEYPISEAYKILIPKIKKNPVLEDTVQASQAYKDLEEEIKRTN</sequence>
<organism evidence="1">
    <name type="scientific">marine metagenome</name>
    <dbReference type="NCBI Taxonomy" id="408172"/>
    <lineage>
        <taxon>unclassified sequences</taxon>
        <taxon>metagenomes</taxon>
        <taxon>ecological metagenomes</taxon>
    </lineage>
</organism>
<dbReference type="AlphaFoldDB" id="A0A382PFH4"/>
<evidence type="ECO:0000313" key="1">
    <source>
        <dbReference type="EMBL" id="SVC70661.1"/>
    </source>
</evidence>
<dbReference type="EMBL" id="UINC01106181">
    <property type="protein sequence ID" value="SVC70661.1"/>
    <property type="molecule type" value="Genomic_DNA"/>
</dbReference>
<gene>
    <name evidence="1" type="ORF">METZ01_LOCUS323515</name>
</gene>
<name>A0A382PFH4_9ZZZZ</name>
<reference evidence="1" key="1">
    <citation type="submission" date="2018-05" db="EMBL/GenBank/DDBJ databases">
        <authorList>
            <person name="Lanie J.A."/>
            <person name="Ng W.-L."/>
            <person name="Kazmierczak K.M."/>
            <person name="Andrzejewski T.M."/>
            <person name="Davidsen T.M."/>
            <person name="Wayne K.J."/>
            <person name="Tettelin H."/>
            <person name="Glass J.I."/>
            <person name="Rusch D."/>
            <person name="Podicherti R."/>
            <person name="Tsui H.-C.T."/>
            <person name="Winkler M.E."/>
        </authorList>
    </citation>
    <scope>NUCLEOTIDE SEQUENCE</scope>
</reference>
<accession>A0A382PFH4</accession>